<dbReference type="InterPro" id="IPR032675">
    <property type="entry name" value="LRR_dom_sf"/>
</dbReference>
<dbReference type="InterPro" id="IPR026906">
    <property type="entry name" value="LRR_5"/>
</dbReference>
<evidence type="ECO:0000313" key="1">
    <source>
        <dbReference type="EMBL" id="HIS76612.1"/>
    </source>
</evidence>
<protein>
    <submittedName>
        <fullName evidence="1">Leucine-rich repeat protein</fullName>
    </submittedName>
</protein>
<dbReference type="AlphaFoldDB" id="A0A9D1K0B9"/>
<organism evidence="1 2">
    <name type="scientific">Candidatus Merdivicinus excrementipullorum</name>
    <dbReference type="NCBI Taxonomy" id="2840867"/>
    <lineage>
        <taxon>Bacteria</taxon>
        <taxon>Bacillati</taxon>
        <taxon>Bacillota</taxon>
        <taxon>Clostridia</taxon>
        <taxon>Eubacteriales</taxon>
        <taxon>Oscillospiraceae</taxon>
        <taxon>Oscillospiraceae incertae sedis</taxon>
        <taxon>Candidatus Merdivicinus</taxon>
    </lineage>
</organism>
<name>A0A9D1K0B9_9FIRM</name>
<comment type="caution">
    <text evidence="1">The sequence shown here is derived from an EMBL/GenBank/DDBJ whole genome shotgun (WGS) entry which is preliminary data.</text>
</comment>
<gene>
    <name evidence="1" type="ORF">IAB51_07355</name>
</gene>
<proteinExistence type="predicted"/>
<dbReference type="Pfam" id="PF13306">
    <property type="entry name" value="LRR_5"/>
    <property type="match status" value="1"/>
</dbReference>
<dbReference type="Proteomes" id="UP000824002">
    <property type="component" value="Unassembled WGS sequence"/>
</dbReference>
<dbReference type="Gene3D" id="3.80.10.10">
    <property type="entry name" value="Ribonuclease Inhibitor"/>
    <property type="match status" value="1"/>
</dbReference>
<accession>A0A9D1K0B9</accession>
<reference evidence="1" key="2">
    <citation type="journal article" date="2021" name="PeerJ">
        <title>Extensive microbial diversity within the chicken gut microbiome revealed by metagenomics and culture.</title>
        <authorList>
            <person name="Gilroy R."/>
            <person name="Ravi A."/>
            <person name="Getino M."/>
            <person name="Pursley I."/>
            <person name="Horton D.L."/>
            <person name="Alikhan N.F."/>
            <person name="Baker D."/>
            <person name="Gharbi K."/>
            <person name="Hall N."/>
            <person name="Watson M."/>
            <person name="Adriaenssens E.M."/>
            <person name="Foster-Nyarko E."/>
            <person name="Jarju S."/>
            <person name="Secka A."/>
            <person name="Antonio M."/>
            <person name="Oren A."/>
            <person name="Chaudhuri R.R."/>
            <person name="La Ragione R."/>
            <person name="Hildebrand F."/>
            <person name="Pallen M.J."/>
        </authorList>
    </citation>
    <scope>NUCLEOTIDE SEQUENCE</scope>
    <source>
        <strain evidence="1">CHK199-13235</strain>
    </source>
</reference>
<dbReference type="EMBL" id="DVJP01000049">
    <property type="protein sequence ID" value="HIS76612.1"/>
    <property type="molecule type" value="Genomic_DNA"/>
</dbReference>
<evidence type="ECO:0000313" key="2">
    <source>
        <dbReference type="Proteomes" id="UP000824002"/>
    </source>
</evidence>
<reference evidence="1" key="1">
    <citation type="submission" date="2020-10" db="EMBL/GenBank/DDBJ databases">
        <authorList>
            <person name="Gilroy R."/>
        </authorList>
    </citation>
    <scope>NUCLEOTIDE SEQUENCE</scope>
    <source>
        <strain evidence="1">CHK199-13235</strain>
    </source>
</reference>
<sequence>MTALVEGSGLSHVQIRQESLPFGEKGVLFVPKGTKAITDWVYAGRDGTQRAVIPEGVIAIGRGDFSCCTNLKEILLPGTLRTIGPEAF</sequence>